<organism evidence="3 4">
    <name type="scientific">Menidia menidia</name>
    <name type="common">Atlantic silverside</name>
    <dbReference type="NCBI Taxonomy" id="238744"/>
    <lineage>
        <taxon>Eukaryota</taxon>
        <taxon>Metazoa</taxon>
        <taxon>Chordata</taxon>
        <taxon>Craniata</taxon>
        <taxon>Vertebrata</taxon>
        <taxon>Euteleostomi</taxon>
        <taxon>Actinopterygii</taxon>
        <taxon>Neopterygii</taxon>
        <taxon>Teleostei</taxon>
        <taxon>Neoteleostei</taxon>
        <taxon>Acanthomorphata</taxon>
        <taxon>Ovalentaria</taxon>
        <taxon>Atherinomorphae</taxon>
        <taxon>Atheriniformes</taxon>
        <taxon>Atherinopsidae</taxon>
        <taxon>Menidiinae</taxon>
        <taxon>Menidia</taxon>
    </lineage>
</organism>
<sequence length="282" mass="30975">MTNAFILKMTQKSFILALGIIPFCIEQILGCSLKNVSCNKIKTSAGFTFEHDCPEGSTIFISDENETMIGYADSSSSNHSSEIVNMDNSSVTTKSCQNLLVECLLHSKTLSEICLDFKAITVIAAMITVTTVTTVIIIAGACLFYWKKKLKKQNPLTCPCVLYSCGNYRDPPGCVENYAEQNNTQDSGDMTTPNIVPSDQNAINREVESRLDVDHTDEDREPEGQPLLPEQRATGQHFEMTEKATASVNEHCSGQDQVRKSSAAHTDVESTSKDNLVVIVTQ</sequence>
<feature type="compositionally biased region" description="Polar residues" evidence="1">
    <location>
        <begin position="179"/>
        <end position="203"/>
    </location>
</feature>
<evidence type="ECO:0000256" key="2">
    <source>
        <dbReference type="SAM" id="Phobius"/>
    </source>
</evidence>
<feature type="region of interest" description="Disordered" evidence="1">
    <location>
        <begin position="179"/>
        <end position="231"/>
    </location>
</feature>
<keyword evidence="2" id="KW-0472">Membrane</keyword>
<evidence type="ECO:0000313" key="3">
    <source>
        <dbReference type="EMBL" id="CAG5897889.1"/>
    </source>
</evidence>
<comment type="caution">
    <text evidence="3">The sequence shown here is derived from an EMBL/GenBank/DDBJ whole genome shotgun (WGS) entry which is preliminary data.</text>
</comment>
<dbReference type="OrthoDB" id="8958367at2759"/>
<feature type="compositionally biased region" description="Polar residues" evidence="1">
    <location>
        <begin position="244"/>
        <end position="256"/>
    </location>
</feature>
<name>A0A8S4B1B5_9TELE</name>
<proteinExistence type="predicted"/>
<evidence type="ECO:0000313" key="4">
    <source>
        <dbReference type="Proteomes" id="UP000677803"/>
    </source>
</evidence>
<accession>A0A8S4B1B5</accession>
<reference evidence="3" key="1">
    <citation type="submission" date="2021-05" db="EMBL/GenBank/DDBJ databases">
        <authorList>
            <person name="Tigano A."/>
        </authorList>
    </citation>
    <scope>NUCLEOTIDE SEQUENCE</scope>
</reference>
<dbReference type="AlphaFoldDB" id="A0A8S4B1B5"/>
<keyword evidence="4" id="KW-1185">Reference proteome</keyword>
<feature type="transmembrane region" description="Helical" evidence="2">
    <location>
        <begin position="119"/>
        <end position="146"/>
    </location>
</feature>
<feature type="region of interest" description="Disordered" evidence="1">
    <location>
        <begin position="243"/>
        <end position="274"/>
    </location>
</feature>
<protein>
    <submittedName>
        <fullName evidence="3">(Atlantic silverside) hypothetical protein</fullName>
    </submittedName>
</protein>
<dbReference type="Proteomes" id="UP000677803">
    <property type="component" value="Unassembled WGS sequence"/>
</dbReference>
<evidence type="ECO:0000256" key="1">
    <source>
        <dbReference type="SAM" id="MobiDB-lite"/>
    </source>
</evidence>
<gene>
    <name evidence="3" type="ORF">MMEN_LOCUS8926</name>
</gene>
<keyword evidence="2" id="KW-1133">Transmembrane helix</keyword>
<dbReference type="EMBL" id="CAJRST010008890">
    <property type="protein sequence ID" value="CAG5897889.1"/>
    <property type="molecule type" value="Genomic_DNA"/>
</dbReference>
<keyword evidence="2" id="KW-0812">Transmembrane</keyword>
<feature type="compositionally biased region" description="Basic and acidic residues" evidence="1">
    <location>
        <begin position="205"/>
        <end position="218"/>
    </location>
</feature>